<evidence type="ECO:0000313" key="3">
    <source>
        <dbReference type="Proteomes" id="UP000310506"/>
    </source>
</evidence>
<keyword evidence="3" id="KW-1185">Reference proteome</keyword>
<dbReference type="OrthoDB" id="9803101at2"/>
<dbReference type="Pfam" id="PF01042">
    <property type="entry name" value="Ribonuc_L-PSP"/>
    <property type="match status" value="1"/>
</dbReference>
<name>A0A4S3B3M7_9ENTE</name>
<sequence length="111" mass="12241">MKNFSVTRKSNDLLFISGQLPIDEDNSLQISDCYEETMLCLKNLEKILIENNLSKDNIVKVTVFTTELSGLADINKGFNDFFEAAYPTRSLFEVSGIVGGAAVEIEAIASL</sequence>
<dbReference type="InterPro" id="IPR035959">
    <property type="entry name" value="RutC-like_sf"/>
</dbReference>
<evidence type="ECO:0000256" key="1">
    <source>
        <dbReference type="ARBA" id="ARBA00010552"/>
    </source>
</evidence>
<proteinExistence type="inferred from homology"/>
<dbReference type="RefSeq" id="WP_136137709.1">
    <property type="nucleotide sequence ID" value="NZ_SDGV01000026.1"/>
</dbReference>
<dbReference type="PANTHER" id="PTHR11803">
    <property type="entry name" value="2-IMINOBUTANOATE/2-IMINOPROPANOATE DEAMINASE RIDA"/>
    <property type="match status" value="1"/>
</dbReference>
<dbReference type="Gene3D" id="3.30.1330.40">
    <property type="entry name" value="RutC-like"/>
    <property type="match status" value="1"/>
</dbReference>
<dbReference type="CDD" id="cd00448">
    <property type="entry name" value="YjgF_YER057c_UK114_family"/>
    <property type="match status" value="1"/>
</dbReference>
<dbReference type="AlphaFoldDB" id="A0A4S3B3M7"/>
<comment type="similarity">
    <text evidence="1">Belongs to the RutC family.</text>
</comment>
<dbReference type="EMBL" id="SDGV01000026">
    <property type="protein sequence ID" value="THB60370.1"/>
    <property type="molecule type" value="Genomic_DNA"/>
</dbReference>
<organism evidence="2 3">
    <name type="scientific">Vagococcus silagei</name>
    <dbReference type="NCBI Taxonomy" id="2508885"/>
    <lineage>
        <taxon>Bacteria</taxon>
        <taxon>Bacillati</taxon>
        <taxon>Bacillota</taxon>
        <taxon>Bacilli</taxon>
        <taxon>Lactobacillales</taxon>
        <taxon>Enterococcaceae</taxon>
        <taxon>Vagococcus</taxon>
    </lineage>
</organism>
<evidence type="ECO:0000313" key="2">
    <source>
        <dbReference type="EMBL" id="THB60370.1"/>
    </source>
</evidence>
<dbReference type="GO" id="GO:0019239">
    <property type="term" value="F:deaminase activity"/>
    <property type="evidence" value="ECO:0007669"/>
    <property type="project" value="TreeGrafter"/>
</dbReference>
<gene>
    <name evidence="2" type="ORF">ESZ54_11020</name>
</gene>
<comment type="caution">
    <text evidence="2">The sequence shown here is derived from an EMBL/GenBank/DDBJ whole genome shotgun (WGS) entry which is preliminary data.</text>
</comment>
<dbReference type="SUPFAM" id="SSF55298">
    <property type="entry name" value="YjgF-like"/>
    <property type="match status" value="1"/>
</dbReference>
<accession>A0A4S3B3M7</accession>
<dbReference type="GO" id="GO:0005829">
    <property type="term" value="C:cytosol"/>
    <property type="evidence" value="ECO:0007669"/>
    <property type="project" value="TreeGrafter"/>
</dbReference>
<dbReference type="InterPro" id="IPR006175">
    <property type="entry name" value="YjgF/YER057c/UK114"/>
</dbReference>
<protein>
    <submittedName>
        <fullName evidence="2">RidA family protein</fullName>
    </submittedName>
</protein>
<reference evidence="2 3" key="1">
    <citation type="submission" date="2019-01" db="EMBL/GenBank/DDBJ databases">
        <title>Vagococcus silagei sp. nov. isolated from brewer's grain.</title>
        <authorList>
            <person name="Guu J.-R."/>
        </authorList>
    </citation>
    <scope>NUCLEOTIDE SEQUENCE [LARGE SCALE GENOMIC DNA]</scope>
    <source>
        <strain evidence="2 3">2B-2</strain>
    </source>
</reference>
<dbReference type="PANTHER" id="PTHR11803:SF58">
    <property type="entry name" value="PROTEIN HMF1-RELATED"/>
    <property type="match status" value="1"/>
</dbReference>
<dbReference type="Proteomes" id="UP000310506">
    <property type="component" value="Unassembled WGS sequence"/>
</dbReference>